<sequence>MGEATRISQEIDAGRERNRQGAGRDRIDKVVPKETPSLVQDTADLVKTPPGDGLKIPNTSPRQKDRAHD</sequence>
<proteinExistence type="predicted"/>
<evidence type="ECO:0000256" key="1">
    <source>
        <dbReference type="SAM" id="MobiDB-lite"/>
    </source>
</evidence>
<comment type="caution">
    <text evidence="2">The sequence shown here is derived from an EMBL/GenBank/DDBJ whole genome shotgun (WGS) entry which is preliminary data.</text>
</comment>
<accession>A0ABV9Z2B7</accession>
<protein>
    <submittedName>
        <fullName evidence="2">Uncharacterized protein</fullName>
    </submittedName>
</protein>
<reference evidence="3" key="1">
    <citation type="journal article" date="2019" name="Int. J. Syst. Evol. Microbiol.">
        <title>The Global Catalogue of Microorganisms (GCM) 10K type strain sequencing project: providing services to taxonomists for standard genome sequencing and annotation.</title>
        <authorList>
            <consortium name="The Broad Institute Genomics Platform"/>
            <consortium name="The Broad Institute Genome Sequencing Center for Infectious Disease"/>
            <person name="Wu L."/>
            <person name="Ma J."/>
        </authorList>
    </citation>
    <scope>NUCLEOTIDE SEQUENCE [LARGE SCALE GENOMIC DNA]</scope>
    <source>
        <strain evidence="3">CGMCC 1.16444</strain>
    </source>
</reference>
<keyword evidence="3" id="KW-1185">Reference proteome</keyword>
<feature type="region of interest" description="Disordered" evidence="1">
    <location>
        <begin position="1"/>
        <end position="69"/>
    </location>
</feature>
<evidence type="ECO:0000313" key="2">
    <source>
        <dbReference type="EMBL" id="MFC5067923.1"/>
    </source>
</evidence>
<gene>
    <name evidence="2" type="ORF">ACFPFW_07815</name>
</gene>
<feature type="compositionally biased region" description="Basic and acidic residues" evidence="1">
    <location>
        <begin position="12"/>
        <end position="32"/>
    </location>
</feature>
<dbReference type="Proteomes" id="UP001595796">
    <property type="component" value="Unassembled WGS sequence"/>
</dbReference>
<organism evidence="2 3">
    <name type="scientific">Flaviflagellibacter deserti</name>
    <dbReference type="NCBI Taxonomy" id="2267266"/>
    <lineage>
        <taxon>Bacteria</taxon>
        <taxon>Pseudomonadati</taxon>
        <taxon>Pseudomonadota</taxon>
        <taxon>Alphaproteobacteria</taxon>
        <taxon>Hyphomicrobiales</taxon>
        <taxon>Flaviflagellibacter</taxon>
    </lineage>
</organism>
<name>A0ABV9Z2B7_9HYPH</name>
<dbReference type="RefSeq" id="WP_114956517.1">
    <property type="nucleotide sequence ID" value="NZ_JBHSJF010000006.1"/>
</dbReference>
<dbReference type="EMBL" id="JBHSJF010000006">
    <property type="protein sequence ID" value="MFC5067923.1"/>
    <property type="molecule type" value="Genomic_DNA"/>
</dbReference>
<evidence type="ECO:0000313" key="3">
    <source>
        <dbReference type="Proteomes" id="UP001595796"/>
    </source>
</evidence>